<evidence type="ECO:0000256" key="1">
    <source>
        <dbReference type="ARBA" id="ARBA00009235"/>
    </source>
</evidence>
<dbReference type="Gene3D" id="3.40.50.10490">
    <property type="entry name" value="Glucose-6-phosphate isomerase like protein, domain 1"/>
    <property type="match status" value="1"/>
</dbReference>
<keyword evidence="3" id="KW-0413">Isomerase</keyword>
<dbReference type="Pfam" id="PF01380">
    <property type="entry name" value="SIS"/>
    <property type="match status" value="1"/>
</dbReference>
<accession>A0A7J3Y0K7</accession>
<organism evidence="3">
    <name type="scientific">Thermogladius calderae</name>
    <dbReference type="NCBI Taxonomy" id="1200300"/>
    <lineage>
        <taxon>Archaea</taxon>
        <taxon>Thermoproteota</taxon>
        <taxon>Thermoprotei</taxon>
        <taxon>Desulfurococcales</taxon>
        <taxon>Desulfurococcaceae</taxon>
        <taxon>Thermogladius</taxon>
    </lineage>
</organism>
<comment type="similarity">
    <text evidence="1">Belongs to the SIS family. PHI subfamily.</text>
</comment>
<dbReference type="NCBIfam" id="TIGR03127">
    <property type="entry name" value="RuMP_HxlB"/>
    <property type="match status" value="1"/>
</dbReference>
<name>A0A7J3Y0K7_9CREN</name>
<dbReference type="GO" id="GO:0097367">
    <property type="term" value="F:carbohydrate derivative binding"/>
    <property type="evidence" value="ECO:0007669"/>
    <property type="project" value="InterPro"/>
</dbReference>
<dbReference type="GO" id="GO:1901135">
    <property type="term" value="P:carbohydrate derivative metabolic process"/>
    <property type="evidence" value="ECO:0007669"/>
    <property type="project" value="InterPro"/>
</dbReference>
<protein>
    <submittedName>
        <fullName evidence="3">6-phospho-3-hexuloisomerase</fullName>
    </submittedName>
</protein>
<evidence type="ECO:0000313" key="3">
    <source>
        <dbReference type="EMBL" id="HHP68447.1"/>
    </source>
</evidence>
<dbReference type="InterPro" id="IPR001347">
    <property type="entry name" value="SIS_dom"/>
</dbReference>
<sequence length="201" mass="21998">MVSGLTRRAMLEIIEYLSKSLDVISDHDKDRLIETLVEAYKRSSKIFVVGAGRSGLVVKSFALRLMHLGFSVYVMGETIIPRMRKGDVLVALSGSGRTKSVISVAEAAKSVGAIVVSITTFMDSPLAKLGDVVVLIPGRTKLAREDDYLVRQVIGLHEPLTPLGTLFEDLAMIFLDGVVVELMDKLGVTEEELKERHANVE</sequence>
<reference evidence="3" key="1">
    <citation type="journal article" date="2020" name="mSystems">
        <title>Genome- and Community-Level Interaction Insights into Carbon Utilization and Element Cycling Functions of Hydrothermarchaeota in Hydrothermal Sediment.</title>
        <authorList>
            <person name="Zhou Z."/>
            <person name="Liu Y."/>
            <person name="Xu W."/>
            <person name="Pan J."/>
            <person name="Luo Z.H."/>
            <person name="Li M."/>
        </authorList>
    </citation>
    <scope>NUCLEOTIDE SEQUENCE [LARGE SCALE GENOMIC DNA]</scope>
    <source>
        <strain evidence="3">SpSt-110</strain>
    </source>
</reference>
<dbReference type="CDD" id="cd05005">
    <property type="entry name" value="SIS_PHI"/>
    <property type="match status" value="1"/>
</dbReference>
<dbReference type="EMBL" id="DRYK01000089">
    <property type="protein sequence ID" value="HHP68447.1"/>
    <property type="molecule type" value="Genomic_DNA"/>
</dbReference>
<dbReference type="InterPro" id="IPR017552">
    <property type="entry name" value="PHI/rmpB"/>
</dbReference>
<feature type="domain" description="SIS" evidence="2">
    <location>
        <begin position="36"/>
        <end position="188"/>
    </location>
</feature>
<proteinExistence type="inferred from homology"/>
<evidence type="ECO:0000259" key="2">
    <source>
        <dbReference type="PROSITE" id="PS51464"/>
    </source>
</evidence>
<comment type="caution">
    <text evidence="3">The sequence shown here is derived from an EMBL/GenBank/DDBJ whole genome shotgun (WGS) entry which is preliminary data.</text>
</comment>
<dbReference type="PROSITE" id="PS51464">
    <property type="entry name" value="SIS"/>
    <property type="match status" value="1"/>
</dbReference>
<dbReference type="InterPro" id="IPR046348">
    <property type="entry name" value="SIS_dom_sf"/>
</dbReference>
<dbReference type="GO" id="GO:0016853">
    <property type="term" value="F:isomerase activity"/>
    <property type="evidence" value="ECO:0007669"/>
    <property type="project" value="UniProtKB-KW"/>
</dbReference>
<dbReference type="PANTHER" id="PTHR43443">
    <property type="entry name" value="3-HEXULOSE-6-PHOSPHATE ISOMERASE"/>
    <property type="match status" value="1"/>
</dbReference>
<dbReference type="PANTHER" id="PTHR43443:SF1">
    <property type="entry name" value="3-HEXULOSE-6-PHOSPHATE ISOMERASE"/>
    <property type="match status" value="1"/>
</dbReference>
<dbReference type="AlphaFoldDB" id="A0A7J3Y0K7"/>
<dbReference type="SUPFAM" id="SSF53697">
    <property type="entry name" value="SIS domain"/>
    <property type="match status" value="1"/>
</dbReference>
<gene>
    <name evidence="3" type="primary">hxlB</name>
    <name evidence="3" type="ORF">ENM60_06695</name>
</gene>